<accession>A0ABR4DGB7</accession>
<dbReference type="Gene3D" id="1.10.8.10">
    <property type="entry name" value="DNA helicase RuvA subunit, C-terminal domain"/>
    <property type="match status" value="1"/>
</dbReference>
<dbReference type="InterPro" id="IPR006577">
    <property type="entry name" value="UAS"/>
</dbReference>
<organism evidence="4 5">
    <name type="scientific">Remersonia thermophila</name>
    <dbReference type="NCBI Taxonomy" id="72144"/>
    <lineage>
        <taxon>Eukaryota</taxon>
        <taxon>Fungi</taxon>
        <taxon>Dikarya</taxon>
        <taxon>Ascomycota</taxon>
        <taxon>Pezizomycotina</taxon>
        <taxon>Sordariomycetes</taxon>
        <taxon>Sordariomycetidae</taxon>
        <taxon>Sordariales</taxon>
        <taxon>Sordariales incertae sedis</taxon>
        <taxon>Remersonia</taxon>
    </lineage>
</organism>
<dbReference type="Gene3D" id="3.40.30.10">
    <property type="entry name" value="Glutaredoxin"/>
    <property type="match status" value="1"/>
</dbReference>
<dbReference type="SUPFAM" id="SSF46934">
    <property type="entry name" value="UBA-like"/>
    <property type="match status" value="1"/>
</dbReference>
<dbReference type="InterPro" id="IPR036249">
    <property type="entry name" value="Thioredoxin-like_sf"/>
</dbReference>
<gene>
    <name evidence="4" type="ORF">VTJ83DRAFT_1576</name>
</gene>
<feature type="compositionally biased region" description="Acidic residues" evidence="2">
    <location>
        <begin position="459"/>
        <end position="470"/>
    </location>
</feature>
<dbReference type="PANTHER" id="PTHR23322:SF1">
    <property type="entry name" value="FAS-ASSOCIATED FACTOR 2"/>
    <property type="match status" value="1"/>
</dbReference>
<dbReference type="Pfam" id="PF14555">
    <property type="entry name" value="UBA_4"/>
    <property type="match status" value="1"/>
</dbReference>
<feature type="region of interest" description="Disordered" evidence="2">
    <location>
        <begin position="502"/>
        <end position="526"/>
    </location>
</feature>
<protein>
    <recommendedName>
        <fullName evidence="3">UAS domain-containing protein</fullName>
    </recommendedName>
</protein>
<dbReference type="InterPro" id="IPR009060">
    <property type="entry name" value="UBA-like_sf"/>
</dbReference>
<evidence type="ECO:0000256" key="1">
    <source>
        <dbReference type="SAM" id="Coils"/>
    </source>
</evidence>
<proteinExistence type="predicted"/>
<comment type="caution">
    <text evidence="4">The sequence shown here is derived from an EMBL/GenBank/DDBJ whole genome shotgun (WGS) entry which is preliminary data.</text>
</comment>
<dbReference type="GeneID" id="98122394"/>
<feature type="domain" description="UAS" evidence="3">
    <location>
        <begin position="179"/>
        <end position="311"/>
    </location>
</feature>
<keyword evidence="5" id="KW-1185">Reference proteome</keyword>
<dbReference type="CDD" id="cd14273">
    <property type="entry name" value="UBA_TAP-C_like"/>
    <property type="match status" value="1"/>
</dbReference>
<sequence>MAGESDLDLGSLSASQQEALRQYLDVTNQEPKDAIPLLERSQWNVQIAIAKFFDGEGPDLLAEAQAAQAMPAQATSIYETLADDGLGRARQPRRPRTEPAPRVVPQPSVIYHTPLFIAILFAPFRIGYKIAAGLFQSVFYVLSFLPLAIRPRLIASSITKGLRQTQGRRMLLPKEAAQRFRRDFEEEYGVKGFPFFEGGHAEALDSAKRDLKFLLTILLPPEHDDAETFVRGTLLSPDVVDFVKDPSNNIIVWGGNLLDSEAYQVAQEYRCNGFPITCIVCLTLKEGSTHMGIVKRLVGPMTPEAFLAQLRNVMAQYGPDLDGVRAQRAEMEATRRLRAEQEAAYERSLAIDREKKRKRLEAEAAAAAAEKKAREEAEAAARLERQRKQWREWRAATLAPEPDASVKDAVRLALNMPVSTGQGRVVRRFAPSTTLEELYAFVDCYEVLQRRQQGGAGGDDNDDDDNDDNDGPTAPPEGYEHKYEFYISTVMPRERLEPSATVTVAQKMGRGGNLAVETLGEEEDAE</sequence>
<feature type="region of interest" description="Disordered" evidence="2">
    <location>
        <begin position="452"/>
        <end position="482"/>
    </location>
</feature>
<dbReference type="EMBL" id="JAZGUE010000002">
    <property type="protein sequence ID" value="KAL2269392.1"/>
    <property type="molecule type" value="Genomic_DNA"/>
</dbReference>
<dbReference type="InterPro" id="IPR029071">
    <property type="entry name" value="Ubiquitin-like_domsf"/>
</dbReference>
<dbReference type="PANTHER" id="PTHR23322">
    <property type="entry name" value="FAS-ASSOCIATED PROTEIN"/>
    <property type="match status" value="1"/>
</dbReference>
<dbReference type="Gene3D" id="3.10.20.90">
    <property type="entry name" value="Phosphatidylinositol 3-kinase Catalytic Subunit, Chain A, domain 1"/>
    <property type="match status" value="1"/>
</dbReference>
<dbReference type="SUPFAM" id="SSF52833">
    <property type="entry name" value="Thioredoxin-like"/>
    <property type="match status" value="1"/>
</dbReference>
<evidence type="ECO:0000313" key="5">
    <source>
        <dbReference type="Proteomes" id="UP001600064"/>
    </source>
</evidence>
<dbReference type="InterPro" id="IPR050730">
    <property type="entry name" value="UBX_domain-protein"/>
</dbReference>
<feature type="coiled-coil region" evidence="1">
    <location>
        <begin position="324"/>
        <end position="389"/>
    </location>
</feature>
<dbReference type="Proteomes" id="UP001600064">
    <property type="component" value="Unassembled WGS sequence"/>
</dbReference>
<evidence type="ECO:0000313" key="4">
    <source>
        <dbReference type="EMBL" id="KAL2269392.1"/>
    </source>
</evidence>
<keyword evidence="1" id="KW-0175">Coiled coil</keyword>
<dbReference type="RefSeq" id="XP_070868116.1">
    <property type="nucleotide sequence ID" value="XM_071007750.1"/>
</dbReference>
<evidence type="ECO:0000259" key="3">
    <source>
        <dbReference type="SMART" id="SM00594"/>
    </source>
</evidence>
<dbReference type="SMART" id="SM00594">
    <property type="entry name" value="UAS"/>
    <property type="match status" value="1"/>
</dbReference>
<reference evidence="4 5" key="1">
    <citation type="journal article" date="2024" name="Commun. Biol.">
        <title>Comparative genomic analysis of thermophilic fungi reveals convergent evolutionary adaptations and gene losses.</title>
        <authorList>
            <person name="Steindorff A.S."/>
            <person name="Aguilar-Pontes M.V."/>
            <person name="Robinson A.J."/>
            <person name="Andreopoulos B."/>
            <person name="LaButti K."/>
            <person name="Kuo A."/>
            <person name="Mondo S."/>
            <person name="Riley R."/>
            <person name="Otillar R."/>
            <person name="Haridas S."/>
            <person name="Lipzen A."/>
            <person name="Grimwood J."/>
            <person name="Schmutz J."/>
            <person name="Clum A."/>
            <person name="Reid I.D."/>
            <person name="Moisan M.C."/>
            <person name="Butler G."/>
            <person name="Nguyen T.T.M."/>
            <person name="Dewar K."/>
            <person name="Conant G."/>
            <person name="Drula E."/>
            <person name="Henrissat B."/>
            <person name="Hansel C."/>
            <person name="Singer S."/>
            <person name="Hutchinson M.I."/>
            <person name="de Vries R.P."/>
            <person name="Natvig D.O."/>
            <person name="Powell A.J."/>
            <person name="Tsang A."/>
            <person name="Grigoriev I.V."/>
        </authorList>
    </citation>
    <scope>NUCLEOTIDE SEQUENCE [LARGE SCALE GENOMIC DNA]</scope>
    <source>
        <strain evidence="4 5">ATCC 22073</strain>
    </source>
</reference>
<dbReference type="SUPFAM" id="SSF54236">
    <property type="entry name" value="Ubiquitin-like"/>
    <property type="match status" value="1"/>
</dbReference>
<evidence type="ECO:0000256" key="2">
    <source>
        <dbReference type="SAM" id="MobiDB-lite"/>
    </source>
</evidence>
<name>A0ABR4DGB7_9PEZI</name>